<proteinExistence type="predicted"/>
<evidence type="ECO:0000313" key="2">
    <source>
        <dbReference type="Proteomes" id="UP000798951"/>
    </source>
</evidence>
<dbReference type="RefSeq" id="WP_067978409.1">
    <property type="nucleotide sequence ID" value="NZ_VMSD01000001.1"/>
</dbReference>
<sequence length="297" mass="33095">MVTAQHEAMHRIFRHDARTFARVFHALDLPFPDPIEVEHISVDLTEIEPIERRADTILRIVTAESSFLLVVEAQSKKELSRPRAWTYYLAYLEAKYQIPAVLVVVCRSEAIARWAQGPHNLGHATWPCMVLRPLVLGPHNVPAVTTAEAAAADLPLAALSAITHATRPEIGAILEALAAALRLAGDRDDAQIYAELVELGLGRTRGARIWRKLMSVDLSFFRSETSQRMREEARAEGREEGLEKGVSESVLRILRRRGIKVSSAAEDKIVACHDRAQLGEWLDRAISAQTVDDVFSD</sequence>
<dbReference type="PANTHER" id="PTHR34613:SF1">
    <property type="entry name" value="SLL6017 PROTEIN"/>
    <property type="match status" value="1"/>
</dbReference>
<evidence type="ECO:0008006" key="3">
    <source>
        <dbReference type="Google" id="ProtNLM"/>
    </source>
</evidence>
<keyword evidence="2" id="KW-1185">Reference proteome</keyword>
<reference evidence="1 2" key="1">
    <citation type="submission" date="2019-07" db="EMBL/GenBank/DDBJ databases">
        <title>Genomic Encyclopedia of Type Strains, Phase IV (KMG-IV): sequencing the most valuable type-strain genomes for metagenomic binning, comparative biology and taxonomic classification.</title>
        <authorList>
            <person name="Goeker M."/>
        </authorList>
    </citation>
    <scope>NUCLEOTIDE SEQUENCE [LARGE SCALE GENOMIC DNA]</scope>
    <source>
        <strain evidence="1 2">DSM 44831</strain>
    </source>
</reference>
<accession>A0ABQ6YU26</accession>
<dbReference type="PANTHER" id="PTHR34613">
    <property type="entry name" value="SLL0800 PROTEIN"/>
    <property type="match status" value="1"/>
</dbReference>
<protein>
    <recommendedName>
        <fullName evidence="3">Transposase/invertase (TIGR01784 family)</fullName>
    </recommendedName>
</protein>
<organism evidence="1 2">
    <name type="scientific">Nocardia caishijiensis</name>
    <dbReference type="NCBI Taxonomy" id="184756"/>
    <lineage>
        <taxon>Bacteria</taxon>
        <taxon>Bacillati</taxon>
        <taxon>Actinomycetota</taxon>
        <taxon>Actinomycetes</taxon>
        <taxon>Mycobacteriales</taxon>
        <taxon>Nocardiaceae</taxon>
        <taxon>Nocardia</taxon>
    </lineage>
</organism>
<dbReference type="Proteomes" id="UP000798951">
    <property type="component" value="Unassembled WGS sequence"/>
</dbReference>
<evidence type="ECO:0000313" key="1">
    <source>
        <dbReference type="EMBL" id="KAF0849308.1"/>
    </source>
</evidence>
<dbReference type="EMBL" id="VMSD01000001">
    <property type="protein sequence ID" value="KAF0849308.1"/>
    <property type="molecule type" value="Genomic_DNA"/>
</dbReference>
<gene>
    <name evidence="1" type="ORF">FNL39_101746</name>
</gene>
<name>A0ABQ6YU26_9NOCA</name>
<comment type="caution">
    <text evidence="1">The sequence shown here is derived from an EMBL/GenBank/DDBJ whole genome shotgun (WGS) entry which is preliminary data.</text>
</comment>